<feature type="domain" description="Major facilitator superfamily (MFS) profile" evidence="10">
    <location>
        <begin position="215"/>
        <end position="712"/>
    </location>
</feature>
<dbReference type="InterPro" id="IPR020846">
    <property type="entry name" value="MFS_dom"/>
</dbReference>
<keyword evidence="5 9" id="KW-0812">Transmembrane</keyword>
<keyword evidence="3" id="KW-0813">Transport</keyword>
<keyword evidence="6" id="KW-0769">Symport</keyword>
<comment type="caution">
    <text evidence="11">The sequence shown here is derived from an EMBL/GenBank/DDBJ whole genome shotgun (WGS) entry which is preliminary data.</text>
</comment>
<dbReference type="Gene3D" id="1.20.1250.20">
    <property type="entry name" value="MFS general substrate transporter like domains"/>
    <property type="match status" value="2"/>
</dbReference>
<gene>
    <name evidence="11" type="ORF">HID58_054095</name>
</gene>
<feature type="transmembrane region" description="Helical" evidence="9">
    <location>
        <begin position="398"/>
        <end position="421"/>
    </location>
</feature>
<name>A0ABQ8AHU8_BRANA</name>
<dbReference type="PROSITE" id="PS00216">
    <property type="entry name" value="SUGAR_TRANSPORT_1"/>
    <property type="match status" value="1"/>
</dbReference>
<dbReference type="PANTHER" id="PTHR23500">
    <property type="entry name" value="SOLUTE CARRIER FAMILY 2, FACILITATED GLUCOSE TRANSPORTER"/>
    <property type="match status" value="1"/>
</dbReference>
<feature type="transmembrane region" description="Helical" evidence="9">
    <location>
        <begin position="577"/>
        <end position="597"/>
    </location>
</feature>
<organism evidence="11 12">
    <name type="scientific">Brassica napus</name>
    <name type="common">Rape</name>
    <dbReference type="NCBI Taxonomy" id="3708"/>
    <lineage>
        <taxon>Eukaryota</taxon>
        <taxon>Viridiplantae</taxon>
        <taxon>Streptophyta</taxon>
        <taxon>Embryophyta</taxon>
        <taxon>Tracheophyta</taxon>
        <taxon>Spermatophyta</taxon>
        <taxon>Magnoliopsida</taxon>
        <taxon>eudicotyledons</taxon>
        <taxon>Gunneridae</taxon>
        <taxon>Pentapetalae</taxon>
        <taxon>rosids</taxon>
        <taxon>malvids</taxon>
        <taxon>Brassicales</taxon>
        <taxon>Brassicaceae</taxon>
        <taxon>Brassiceae</taxon>
        <taxon>Brassica</taxon>
    </lineage>
</organism>
<evidence type="ECO:0000256" key="3">
    <source>
        <dbReference type="ARBA" id="ARBA00022448"/>
    </source>
</evidence>
<dbReference type="Proteomes" id="UP000824890">
    <property type="component" value="Unassembled WGS sequence"/>
</dbReference>
<evidence type="ECO:0000313" key="12">
    <source>
        <dbReference type="Proteomes" id="UP000824890"/>
    </source>
</evidence>
<keyword evidence="8 9" id="KW-0472">Membrane</keyword>
<feature type="non-terminal residue" evidence="11">
    <location>
        <position position="1"/>
    </location>
</feature>
<dbReference type="InterPro" id="IPR003663">
    <property type="entry name" value="Sugar/inositol_transpt"/>
</dbReference>
<evidence type="ECO:0000256" key="7">
    <source>
        <dbReference type="ARBA" id="ARBA00022989"/>
    </source>
</evidence>
<comment type="subcellular location">
    <subcellularLocation>
        <location evidence="1">Membrane</location>
        <topology evidence="1">Multi-pass membrane protein</topology>
    </subcellularLocation>
</comment>
<keyword evidence="7 9" id="KW-1133">Transmembrane helix</keyword>
<evidence type="ECO:0000256" key="4">
    <source>
        <dbReference type="ARBA" id="ARBA00022597"/>
    </source>
</evidence>
<keyword evidence="12" id="KW-1185">Reference proteome</keyword>
<feature type="transmembrane region" description="Helical" evidence="9">
    <location>
        <begin position="367"/>
        <end position="386"/>
    </location>
</feature>
<protein>
    <recommendedName>
        <fullName evidence="10">Major facilitator superfamily (MFS) profile domain-containing protein</fullName>
    </recommendedName>
</protein>
<accession>A0ABQ8AHU8</accession>
<proteinExistence type="inferred from homology"/>
<feature type="transmembrane region" description="Helical" evidence="9">
    <location>
        <begin position="548"/>
        <end position="570"/>
    </location>
</feature>
<dbReference type="PROSITE" id="PS50850">
    <property type="entry name" value="MFS"/>
    <property type="match status" value="1"/>
</dbReference>
<evidence type="ECO:0000256" key="2">
    <source>
        <dbReference type="ARBA" id="ARBA00010992"/>
    </source>
</evidence>
<dbReference type="InterPro" id="IPR045262">
    <property type="entry name" value="STP/PLT_plant"/>
</dbReference>
<sequence>PTLFFLAALCKRLKRLHSSQLPALSLFTGARASSMAVLHPPPLPWNDAPLAPPGRYNLQGLMENHAFVGEAVIESAVGWLNAAQIESLLLAAEANLIPISTDPAPEGTTGLFVYNTRAYNDHRMYHHVGPASLIARQTLVNGDSFVKMGEAIGFNNNRYRKRVRSLGDYPLQVHRSPRALKVYRQSHCLEAGLEEGCAHIHRKTSNLLKKLQWQLILISIGFGFGVGFSMVLVSDGNSPSKSKRSVQQWMKGNIGWRISLGLDCVSAVRKKSFFFPPGRYSDAYLSEMAGGFVSQTPGVRNYNYKLTPKVFITCFIGAFGGLIFGYDLGISGGVTSMEPFLEEFFPHVYKKMKSAHENEYCRFDSELLTLFTSSLYLAALSVPVYLSEMAPPNLRGAFNNGFQVAIIFGIVVATIINYFTAQMKGNIGWRISLGLACVPAMMIMIGALILPDTPNSLIERGFAEEAKEMLRSLRGTDEVEEEFQDLIDASEESKQVKHPWKNILLPRYRPQLIMTCSIPFFQQLTGINVITFYAPVLFQTLGFGSKASLLSAMVTGIIELLCTFVAVFTVDRFGRRVLFLQGGIQMLISQIAIGAMIGVKFGTVGTGNIGKTDANVIVALICIYVAGFAWSWGPLGWLLFLTMLCHMKFGLFFFFAVFVLIMTIFIYLMLPETKNVPIEEMNRVWKAHWFWGRFIPDEAVGVSAAELQQKAV</sequence>
<feature type="transmembrane region" description="Helical" evidence="9">
    <location>
        <begin position="649"/>
        <end position="670"/>
    </location>
</feature>
<comment type="similarity">
    <text evidence="2">Belongs to the major facilitator superfamily. Sugar transporter (TC 2.A.1.1) family.</text>
</comment>
<dbReference type="EMBL" id="JAGKQM010000013">
    <property type="protein sequence ID" value="KAH0891666.1"/>
    <property type="molecule type" value="Genomic_DNA"/>
</dbReference>
<dbReference type="PANTHER" id="PTHR23500:SF563">
    <property type="entry name" value="MAJOR FACILITATOR SUPERFAMILY (MFS) PROFILE DOMAIN-CONTAINING PROTEIN"/>
    <property type="match status" value="1"/>
</dbReference>
<feature type="transmembrane region" description="Helical" evidence="9">
    <location>
        <begin position="310"/>
        <end position="330"/>
    </location>
</feature>
<dbReference type="InterPro" id="IPR044778">
    <property type="entry name" value="MFS_STP/MST-like_plant"/>
</dbReference>
<feature type="transmembrane region" description="Helical" evidence="9">
    <location>
        <begin position="617"/>
        <end position="642"/>
    </location>
</feature>
<dbReference type="InterPro" id="IPR036259">
    <property type="entry name" value="MFS_trans_sf"/>
</dbReference>
<evidence type="ECO:0000313" key="11">
    <source>
        <dbReference type="EMBL" id="KAH0891666.1"/>
    </source>
</evidence>
<dbReference type="PRINTS" id="PR00171">
    <property type="entry name" value="SUGRTRNSPORT"/>
</dbReference>
<dbReference type="InterPro" id="IPR005828">
    <property type="entry name" value="MFS_sugar_transport-like"/>
</dbReference>
<evidence type="ECO:0000256" key="5">
    <source>
        <dbReference type="ARBA" id="ARBA00022692"/>
    </source>
</evidence>
<dbReference type="InterPro" id="IPR005829">
    <property type="entry name" value="Sugar_transporter_CS"/>
</dbReference>
<feature type="transmembrane region" description="Helical" evidence="9">
    <location>
        <begin position="211"/>
        <end position="233"/>
    </location>
</feature>
<dbReference type="Pfam" id="PF00083">
    <property type="entry name" value="Sugar_tr"/>
    <property type="match status" value="1"/>
</dbReference>
<dbReference type="CDD" id="cd17361">
    <property type="entry name" value="MFS_STP"/>
    <property type="match status" value="1"/>
</dbReference>
<feature type="transmembrane region" description="Helical" evidence="9">
    <location>
        <begin position="427"/>
        <end position="450"/>
    </location>
</feature>
<keyword evidence="4" id="KW-0762">Sugar transport</keyword>
<reference evidence="11 12" key="1">
    <citation type="submission" date="2021-05" db="EMBL/GenBank/DDBJ databases">
        <title>Genome Assembly of Synthetic Allotetraploid Brassica napus Reveals Homoeologous Exchanges between Subgenomes.</title>
        <authorList>
            <person name="Davis J.T."/>
        </authorList>
    </citation>
    <scope>NUCLEOTIDE SEQUENCE [LARGE SCALE GENOMIC DNA]</scope>
    <source>
        <strain evidence="12">cv. Da-Ae</strain>
        <tissue evidence="11">Seedling</tissue>
    </source>
</reference>
<evidence type="ECO:0000256" key="6">
    <source>
        <dbReference type="ARBA" id="ARBA00022847"/>
    </source>
</evidence>
<evidence type="ECO:0000259" key="10">
    <source>
        <dbReference type="PROSITE" id="PS50850"/>
    </source>
</evidence>
<feature type="transmembrane region" description="Helical" evidence="9">
    <location>
        <begin position="512"/>
        <end position="536"/>
    </location>
</feature>
<evidence type="ECO:0000256" key="9">
    <source>
        <dbReference type="SAM" id="Phobius"/>
    </source>
</evidence>
<evidence type="ECO:0000256" key="8">
    <source>
        <dbReference type="ARBA" id="ARBA00023136"/>
    </source>
</evidence>
<evidence type="ECO:0000256" key="1">
    <source>
        <dbReference type="ARBA" id="ARBA00004141"/>
    </source>
</evidence>
<dbReference type="SUPFAM" id="SSF103473">
    <property type="entry name" value="MFS general substrate transporter"/>
    <property type="match status" value="1"/>
</dbReference>